<dbReference type="GO" id="GO:0032259">
    <property type="term" value="P:methylation"/>
    <property type="evidence" value="ECO:0007669"/>
    <property type="project" value="UniProtKB-KW"/>
</dbReference>
<name>B8GGM2_METPE</name>
<dbReference type="PRINTS" id="PR00506">
    <property type="entry name" value="D21N6MTFRASE"/>
</dbReference>
<dbReference type="InterPro" id="IPR002295">
    <property type="entry name" value="N4/N6-MTase_EcoPI_Mod-like"/>
</dbReference>
<accession>B8GGM2</accession>
<dbReference type="eggNOG" id="arCOG00115">
    <property type="taxonomic scope" value="Archaea"/>
</dbReference>
<keyword evidence="8" id="KW-1185">Reference proteome</keyword>
<evidence type="ECO:0000256" key="5">
    <source>
        <dbReference type="SAM" id="MobiDB-lite"/>
    </source>
</evidence>
<evidence type="ECO:0000256" key="4">
    <source>
        <dbReference type="ARBA" id="ARBA00022691"/>
    </source>
</evidence>
<keyword evidence="2 7" id="KW-0489">Methyltransferase</keyword>
<dbReference type="Gene3D" id="3.40.50.150">
    <property type="entry name" value="Vaccinia Virus protein VP39"/>
    <property type="match status" value="1"/>
</dbReference>
<dbReference type="GO" id="GO:0008170">
    <property type="term" value="F:N-methyltransferase activity"/>
    <property type="evidence" value="ECO:0007669"/>
    <property type="project" value="InterPro"/>
</dbReference>
<organism evidence="7 8">
    <name type="scientific">Methanosphaerula palustris (strain ATCC BAA-1556 / DSM 19958 / E1-9c)</name>
    <dbReference type="NCBI Taxonomy" id="521011"/>
    <lineage>
        <taxon>Archaea</taxon>
        <taxon>Methanobacteriati</taxon>
        <taxon>Methanobacteriota</taxon>
        <taxon>Stenosarchaea group</taxon>
        <taxon>Methanomicrobia</taxon>
        <taxon>Methanomicrobiales</taxon>
        <taxon>Methanoregulaceae</taxon>
        <taxon>Methanosphaerula</taxon>
    </lineage>
</organism>
<evidence type="ECO:0000313" key="8">
    <source>
        <dbReference type="Proteomes" id="UP000002457"/>
    </source>
</evidence>
<dbReference type="RefSeq" id="WP_012617596.1">
    <property type="nucleotide sequence ID" value="NC_011832.1"/>
</dbReference>
<dbReference type="GeneID" id="7272418"/>
<dbReference type="GO" id="GO:0003677">
    <property type="term" value="F:DNA binding"/>
    <property type="evidence" value="ECO:0007669"/>
    <property type="project" value="InterPro"/>
</dbReference>
<evidence type="ECO:0000256" key="1">
    <source>
        <dbReference type="ARBA" id="ARBA00006594"/>
    </source>
</evidence>
<dbReference type="SUPFAM" id="SSF53335">
    <property type="entry name" value="S-adenosyl-L-methionine-dependent methyltransferases"/>
    <property type="match status" value="1"/>
</dbReference>
<feature type="region of interest" description="Disordered" evidence="5">
    <location>
        <begin position="248"/>
        <end position="294"/>
    </location>
</feature>
<keyword evidence="4" id="KW-0949">S-adenosyl-L-methionine</keyword>
<evidence type="ECO:0000256" key="2">
    <source>
        <dbReference type="ARBA" id="ARBA00022603"/>
    </source>
</evidence>
<dbReference type="KEGG" id="mpl:Mpal_0925"/>
<feature type="domain" description="DNA methylase N-4/N-6" evidence="6">
    <location>
        <begin position="29"/>
        <end position="230"/>
    </location>
</feature>
<proteinExistence type="inferred from homology"/>
<dbReference type="REBASE" id="19801">
    <property type="entry name" value="M.MpaEORF925P"/>
</dbReference>
<protein>
    <submittedName>
        <fullName evidence="7">DNA methylase N-4/N-6 domain protein</fullName>
    </submittedName>
</protein>
<evidence type="ECO:0000313" key="7">
    <source>
        <dbReference type="EMBL" id="ACL16277.1"/>
    </source>
</evidence>
<comment type="similarity">
    <text evidence="1">Belongs to the N(4)/N(6)-methyltransferase family.</text>
</comment>
<feature type="compositionally biased region" description="Basic and acidic residues" evidence="5">
    <location>
        <begin position="261"/>
        <end position="277"/>
    </location>
</feature>
<evidence type="ECO:0000256" key="3">
    <source>
        <dbReference type="ARBA" id="ARBA00022679"/>
    </source>
</evidence>
<dbReference type="CDD" id="cd02440">
    <property type="entry name" value="AdoMet_MTases"/>
    <property type="match status" value="1"/>
</dbReference>
<evidence type="ECO:0000259" key="6">
    <source>
        <dbReference type="Pfam" id="PF01555"/>
    </source>
</evidence>
<dbReference type="InterPro" id="IPR029063">
    <property type="entry name" value="SAM-dependent_MTases_sf"/>
</dbReference>
<dbReference type="HOGENOM" id="CLU_024927_5_1_2"/>
<dbReference type="AlphaFoldDB" id="B8GGM2"/>
<dbReference type="Proteomes" id="UP000002457">
    <property type="component" value="Chromosome"/>
</dbReference>
<dbReference type="STRING" id="521011.Mpal_0925"/>
<dbReference type="InterPro" id="IPR002941">
    <property type="entry name" value="DNA_methylase_N4/N6"/>
</dbReference>
<sequence length="294" mass="32699">MAPVTLHNSTFYHGDCISGAAAAIPDNSVDLIITDPPYGINGDKLHRHYNRNEAFVVDGYIEIPQSEYADFSVNWIREAERVLRPGGSIYIVSGYTNLVDILNALRGTSLTEVNHIIWKYSFGVFTRQKFVSSHYHILFYEKPGGRRTFNLESRFGLVEKTGDGRSCNNADREDVWVINREYKPSQVKNKNELPFKLLAKMIQYSSNEGDLVADFFLGGFSTAKVAIGLNPPGGRVRDLQTDVRYRDQGAGADLPGLSDPHAQDTHHQGDEEPRSTVDRGGVCPARPAVRCPPG</sequence>
<dbReference type="Pfam" id="PF01555">
    <property type="entry name" value="N6_N4_Mtase"/>
    <property type="match status" value="1"/>
</dbReference>
<dbReference type="PROSITE" id="PS00092">
    <property type="entry name" value="N6_MTASE"/>
    <property type="match status" value="1"/>
</dbReference>
<dbReference type="EMBL" id="CP001338">
    <property type="protein sequence ID" value="ACL16277.1"/>
    <property type="molecule type" value="Genomic_DNA"/>
</dbReference>
<reference evidence="7 8" key="1">
    <citation type="journal article" date="2015" name="Genome Announc.">
        <title>Complete Genome Sequence of Methanosphaerula palustris E1-9CT, a Hydrogenotrophic Methanogen Isolated from a Minerotrophic Fen Peatland.</title>
        <authorList>
            <person name="Cadillo-Quiroz H."/>
            <person name="Browne P."/>
            <person name="Kyrpides N."/>
            <person name="Woyke T."/>
            <person name="Goodwin L."/>
            <person name="Detter C."/>
            <person name="Yavitt J.B."/>
            <person name="Zinder S.H."/>
        </authorList>
    </citation>
    <scope>NUCLEOTIDE SEQUENCE [LARGE SCALE GENOMIC DNA]</scope>
    <source>
        <strain evidence="8">ATCC BAA-1556 / DSM 19958 / E1-9c</strain>
    </source>
</reference>
<dbReference type="InterPro" id="IPR002052">
    <property type="entry name" value="DNA_methylase_N6_adenine_CS"/>
</dbReference>
<keyword evidence="3" id="KW-0808">Transferase</keyword>
<gene>
    <name evidence="7" type="ordered locus">Mpal_0925</name>
</gene>